<protein>
    <submittedName>
        <fullName evidence="3">Alpha/beta hydrolase family protein</fullName>
    </submittedName>
</protein>
<keyword evidence="4" id="KW-1185">Reference proteome</keyword>
<proteinExistence type="inferred from homology"/>
<comment type="caution">
    <text evidence="3">The sequence shown here is derived from an EMBL/GenBank/DDBJ whole genome shotgun (WGS) entry which is preliminary data.</text>
</comment>
<evidence type="ECO:0000313" key="3">
    <source>
        <dbReference type="EMBL" id="TNJ29688.1"/>
    </source>
</evidence>
<organism evidence="3 4">
    <name type="scientific">Giardia muris</name>
    <dbReference type="NCBI Taxonomy" id="5742"/>
    <lineage>
        <taxon>Eukaryota</taxon>
        <taxon>Metamonada</taxon>
        <taxon>Diplomonadida</taxon>
        <taxon>Hexamitidae</taxon>
        <taxon>Giardiinae</taxon>
        <taxon>Giardia</taxon>
    </lineage>
</organism>
<dbReference type="AlphaFoldDB" id="A0A4Z1T1Z9"/>
<reference evidence="3 4" key="1">
    <citation type="submission" date="2019-05" db="EMBL/GenBank/DDBJ databases">
        <title>The compact genome of Giardia muris reveals important steps in the evolution of intestinal protozoan parasites.</title>
        <authorList>
            <person name="Xu F."/>
            <person name="Jimenez-Gonzalez A."/>
            <person name="Einarsson E."/>
            <person name="Astvaldsson A."/>
            <person name="Peirasmaki D."/>
            <person name="Eckmann L."/>
            <person name="Andersson J.O."/>
            <person name="Svard S.G."/>
            <person name="Jerlstrom-Hultqvist J."/>
        </authorList>
    </citation>
    <scope>NUCLEOTIDE SEQUENCE [LARGE SCALE GENOMIC DNA]</scope>
    <source>
        <strain evidence="3 4">Roberts-Thomson</strain>
    </source>
</reference>
<dbReference type="VEuPathDB" id="GiardiaDB:GMRT_16341"/>
<name>A0A4Z1T1Z9_GIAMU</name>
<dbReference type="EMBL" id="VDLU01000001">
    <property type="protein sequence ID" value="TNJ29688.1"/>
    <property type="molecule type" value="Genomic_DNA"/>
</dbReference>
<dbReference type="SUPFAM" id="SSF53474">
    <property type="entry name" value="alpha/beta-Hydrolases"/>
    <property type="match status" value="1"/>
</dbReference>
<sequence>MESRKRYEFSASVIGLIRVPGYGNVKVLRMEGTGPNLVFLHGLTFYTDICAWLLNLLASHFNILAFDWPGSGDSAPHPRNLYTIDTMLTYADLVVEEVCPHFFKEGFVLLGHSLGGMLSVCWANRLLVRGVPLKHIFLCAPAGIKLHPDPLITILTTPLVRRLADVIMALFPNLGLKELIRTSRVNFDRMPAEYAEIVWPKFCESLLRNPRSEIRRMAVMARWPWEKQGPEYISLAKKEAKVTVILGGTDMTVDSKLTEQFLREHCSNFEIIVAEAWSHDFVTSNAPQVVDQVLSSMAMNGESS</sequence>
<dbReference type="GO" id="GO:0016787">
    <property type="term" value="F:hydrolase activity"/>
    <property type="evidence" value="ECO:0007669"/>
    <property type="project" value="UniProtKB-KW"/>
</dbReference>
<feature type="domain" description="AB hydrolase-1" evidence="2">
    <location>
        <begin position="37"/>
        <end position="290"/>
    </location>
</feature>
<dbReference type="Proteomes" id="UP000315496">
    <property type="component" value="Chromosome 1"/>
</dbReference>
<dbReference type="PANTHER" id="PTHR42886:SF29">
    <property type="entry name" value="PUMMELIG, ISOFORM A"/>
    <property type="match status" value="1"/>
</dbReference>
<evidence type="ECO:0000313" key="4">
    <source>
        <dbReference type="Proteomes" id="UP000315496"/>
    </source>
</evidence>
<evidence type="ECO:0000256" key="1">
    <source>
        <dbReference type="ARBA" id="ARBA00038097"/>
    </source>
</evidence>
<keyword evidence="3" id="KW-0378">Hydrolase</keyword>
<dbReference type="OrthoDB" id="190201at2759"/>
<dbReference type="Gene3D" id="3.40.50.1820">
    <property type="entry name" value="alpha/beta hydrolase"/>
    <property type="match status" value="1"/>
</dbReference>
<dbReference type="InterPro" id="IPR029058">
    <property type="entry name" value="AB_hydrolase_fold"/>
</dbReference>
<gene>
    <name evidence="3" type="ORF">GMRT_16341</name>
</gene>
<accession>A0A4Z1T1Z9</accession>
<comment type="similarity">
    <text evidence="1">Belongs to the peptidase S33 family. ABHD4/ABHD5 subfamily.</text>
</comment>
<dbReference type="InterPro" id="IPR000073">
    <property type="entry name" value="AB_hydrolase_1"/>
</dbReference>
<dbReference type="Pfam" id="PF12697">
    <property type="entry name" value="Abhydrolase_6"/>
    <property type="match status" value="1"/>
</dbReference>
<evidence type="ECO:0000259" key="2">
    <source>
        <dbReference type="Pfam" id="PF12697"/>
    </source>
</evidence>
<dbReference type="PANTHER" id="PTHR42886">
    <property type="entry name" value="RE40534P-RELATED"/>
    <property type="match status" value="1"/>
</dbReference>